<keyword evidence="2" id="KW-1185">Reference proteome</keyword>
<accession>A0ABT5AYZ3</accession>
<dbReference type="EMBL" id="JAQNDN010000001">
    <property type="protein sequence ID" value="MDC0667054.1"/>
    <property type="molecule type" value="Genomic_DNA"/>
</dbReference>
<protein>
    <submittedName>
        <fullName evidence="1">Uncharacterized protein</fullName>
    </submittedName>
</protein>
<reference evidence="1 2" key="1">
    <citation type="submission" date="2022-11" db="EMBL/GenBank/DDBJ databases">
        <title>Minimal conservation of predation-associated metabolite biosynthetic gene clusters underscores biosynthetic potential of Myxococcota including descriptions for ten novel species: Archangium lansinium sp. nov., Myxococcus landrumus sp. nov., Nannocystis bai.</title>
        <authorList>
            <person name="Ahearne A."/>
            <person name="Stevens C."/>
            <person name="Dowd S."/>
        </authorList>
    </citation>
    <scope>NUCLEOTIDE SEQUENCE [LARGE SCALE GENOMIC DNA]</scope>
    <source>
        <strain evidence="1 2">NCELM</strain>
    </source>
</reference>
<proteinExistence type="predicted"/>
<comment type="caution">
    <text evidence="1">The sequence shown here is derived from an EMBL/GenBank/DDBJ whole genome shotgun (WGS) entry which is preliminary data.</text>
</comment>
<evidence type="ECO:0000313" key="1">
    <source>
        <dbReference type="EMBL" id="MDC0667054.1"/>
    </source>
</evidence>
<dbReference type="RefSeq" id="WP_271994887.1">
    <property type="nucleotide sequence ID" value="NZ_JAQNDN010000001.1"/>
</dbReference>
<name>A0ABT5AYZ3_9BACT</name>
<sequence>MNPEGVLDGPWTALLHRAPTFALARRTPGRVELLAGLGMRPQEFHGLPLPQG</sequence>
<organism evidence="1 2">
    <name type="scientific">Nannocystis radixulma</name>
    <dbReference type="NCBI Taxonomy" id="2995305"/>
    <lineage>
        <taxon>Bacteria</taxon>
        <taxon>Pseudomonadati</taxon>
        <taxon>Myxococcota</taxon>
        <taxon>Polyangia</taxon>
        <taxon>Nannocystales</taxon>
        <taxon>Nannocystaceae</taxon>
        <taxon>Nannocystis</taxon>
    </lineage>
</organism>
<evidence type="ECO:0000313" key="2">
    <source>
        <dbReference type="Proteomes" id="UP001217838"/>
    </source>
</evidence>
<gene>
    <name evidence="1" type="ORF">POL58_04865</name>
</gene>
<dbReference type="Proteomes" id="UP001217838">
    <property type="component" value="Unassembled WGS sequence"/>
</dbReference>